<reference evidence="2" key="1">
    <citation type="submission" date="2017-02" db="EMBL/GenBank/DDBJ databases">
        <authorList>
            <person name="Varghese N."/>
            <person name="Submissions S."/>
        </authorList>
    </citation>
    <scope>NUCLEOTIDE SEQUENCE [LARGE SCALE GENOMIC DNA]</scope>
    <source>
        <strain evidence="2">DSM 19608</strain>
    </source>
</reference>
<keyword evidence="2" id="KW-1185">Reference proteome</keyword>
<dbReference type="EMBL" id="FUXB01000014">
    <property type="protein sequence ID" value="SKA15618.1"/>
    <property type="molecule type" value="Genomic_DNA"/>
</dbReference>
<organism evidence="1 2">
    <name type="scientific">Vibrio cincinnatiensis DSM 19608</name>
    <dbReference type="NCBI Taxonomy" id="1123491"/>
    <lineage>
        <taxon>Bacteria</taxon>
        <taxon>Pseudomonadati</taxon>
        <taxon>Pseudomonadota</taxon>
        <taxon>Gammaproteobacteria</taxon>
        <taxon>Vibrionales</taxon>
        <taxon>Vibrionaceae</taxon>
        <taxon>Vibrio</taxon>
    </lineage>
</organism>
<evidence type="ECO:0000313" key="1">
    <source>
        <dbReference type="EMBL" id="SKA15618.1"/>
    </source>
</evidence>
<dbReference type="AlphaFoldDB" id="A0A1T4RIM9"/>
<dbReference type="RefSeq" id="WP_078926992.1">
    <property type="nucleotide sequence ID" value="NZ_FUXB01000014.1"/>
</dbReference>
<sequence>MTQDKFIHVFRLPGSIQVRIAKWQATFRGTSDIVLHEALTVRNKQYKKNAFLPKGWCLTPFSEQDISITHHGRYIQTTMLTMIDRKVAYKRVYLSRLPLEQAEPALRAFKQEWMKQYNLVVNAYNQTKKKEFMRYAYEEVDTLYPSIPKGHFDKTLWNQLVRSKLGHIKKPTNPYYVVKADF</sequence>
<accession>A0A1T4RIM9</accession>
<proteinExistence type="predicted"/>
<dbReference type="GeneID" id="70583497"/>
<dbReference type="Proteomes" id="UP000190834">
    <property type="component" value="Unassembled WGS sequence"/>
</dbReference>
<evidence type="ECO:0000313" key="2">
    <source>
        <dbReference type="Proteomes" id="UP000190834"/>
    </source>
</evidence>
<gene>
    <name evidence="1" type="ORF">SAMN02745782_02635</name>
</gene>
<name>A0A1T4RIM9_VIBCI</name>
<dbReference type="OrthoDB" id="5893766at2"/>
<protein>
    <submittedName>
        <fullName evidence="1">Uncharacterized protein</fullName>
    </submittedName>
</protein>